<comment type="caution">
    <text evidence="2">The sequence shown here is derived from an EMBL/GenBank/DDBJ whole genome shotgun (WGS) entry which is preliminary data.</text>
</comment>
<keyword evidence="3" id="KW-1185">Reference proteome</keyword>
<organism evidence="2 3">
    <name type="scientific">Agathobacter ruminis</name>
    <dbReference type="NCBI Taxonomy" id="1712665"/>
    <lineage>
        <taxon>Bacteria</taxon>
        <taxon>Bacillati</taxon>
        <taxon>Bacillota</taxon>
        <taxon>Clostridia</taxon>
        <taxon>Lachnospirales</taxon>
        <taxon>Lachnospiraceae</taxon>
        <taxon>Agathobacter</taxon>
    </lineage>
</organism>
<name>A0A2G3E5W8_9FIRM</name>
<feature type="transmembrane region" description="Helical" evidence="1">
    <location>
        <begin position="12"/>
        <end position="33"/>
    </location>
</feature>
<reference evidence="2 3" key="2">
    <citation type="submission" date="2017-10" db="EMBL/GenBank/DDBJ databases">
        <authorList>
            <person name="Banno H."/>
            <person name="Chua N.-H."/>
        </authorList>
    </citation>
    <scope>NUCLEOTIDE SEQUENCE [LARGE SCALE GENOMIC DNA]</scope>
    <source>
        <strain evidence="2 3">JK623</strain>
    </source>
</reference>
<feature type="transmembrane region" description="Helical" evidence="1">
    <location>
        <begin position="222"/>
        <end position="241"/>
    </location>
</feature>
<accession>A0A2G3E5W8</accession>
<dbReference type="PANTHER" id="PTHR35007">
    <property type="entry name" value="INTEGRAL MEMBRANE PROTEIN-RELATED"/>
    <property type="match status" value="1"/>
</dbReference>
<keyword evidence="1" id="KW-0472">Membrane</keyword>
<dbReference type="AlphaFoldDB" id="A0A2G3E5W8"/>
<evidence type="ECO:0000313" key="2">
    <source>
        <dbReference type="EMBL" id="PHU38676.1"/>
    </source>
</evidence>
<evidence type="ECO:0000313" key="3">
    <source>
        <dbReference type="Proteomes" id="UP000224563"/>
    </source>
</evidence>
<gene>
    <name evidence="2" type="ORF">CSX02_01640</name>
</gene>
<protein>
    <recommendedName>
        <fullName evidence="4">Type II secretion system protein GspF domain-containing protein</fullName>
    </recommendedName>
</protein>
<keyword evidence="1" id="KW-1133">Transmembrane helix</keyword>
<dbReference type="RefSeq" id="WP_099385392.1">
    <property type="nucleotide sequence ID" value="NZ_JANSWH010000068.1"/>
</dbReference>
<evidence type="ECO:0000256" key="1">
    <source>
        <dbReference type="SAM" id="Phobius"/>
    </source>
</evidence>
<feature type="transmembrane region" description="Helical" evidence="1">
    <location>
        <begin position="39"/>
        <end position="58"/>
    </location>
</feature>
<dbReference type="PANTHER" id="PTHR35007:SF1">
    <property type="entry name" value="PILUS ASSEMBLY PROTEIN"/>
    <property type="match status" value="1"/>
</dbReference>
<sequence length="250" mass="28848">MGGCIIKTDTKRFEIILAIICAAGALAVCGFLLYDSMWLLIVTPVATYPVYKVIHGYFEQRRKRQLQEDFLIVIASVVSDLRAGISMENAWKEACIVLRQAYPDRRKLGIMQEEINAISRSLELNIPIEQLLLEFASHHDDETITNFAEVFQFAKRTSGDLIHVMEHTMMLMREKNEIEKEIEVMIASKRMEQRVMNVLPVFMLLYLRVAAADYLSDMYHNWIGIGVMTVCLLIYIGALMLSQKMMRIRF</sequence>
<proteinExistence type="predicted"/>
<feature type="transmembrane region" description="Helical" evidence="1">
    <location>
        <begin position="195"/>
        <end position="216"/>
    </location>
</feature>
<evidence type="ECO:0008006" key="4">
    <source>
        <dbReference type="Google" id="ProtNLM"/>
    </source>
</evidence>
<dbReference type="Proteomes" id="UP000224563">
    <property type="component" value="Unassembled WGS sequence"/>
</dbReference>
<keyword evidence="1" id="KW-0812">Transmembrane</keyword>
<dbReference type="EMBL" id="PDYG01000004">
    <property type="protein sequence ID" value="PHU38676.1"/>
    <property type="molecule type" value="Genomic_DNA"/>
</dbReference>
<reference evidence="2 3" key="1">
    <citation type="submission" date="2017-10" db="EMBL/GenBank/DDBJ databases">
        <title>Resolving the taxonomy of Roseburia spp., Eubacterium rectale and Agathobacter spp. through phylogenomic analysis.</title>
        <authorList>
            <person name="Sheridan P.O."/>
            <person name="Walker A.W."/>
            <person name="Duncan S.H."/>
            <person name="Scott K.P."/>
            <person name="Toole P.W.O."/>
            <person name="Luis P."/>
            <person name="Flint H.J."/>
        </authorList>
    </citation>
    <scope>NUCLEOTIDE SEQUENCE [LARGE SCALE GENOMIC DNA]</scope>
    <source>
        <strain evidence="2 3">JK623</strain>
    </source>
</reference>